<evidence type="ECO:0000256" key="7">
    <source>
        <dbReference type="SAM" id="Phobius"/>
    </source>
</evidence>
<dbReference type="STRING" id="6183.A0A5K4FAA7"/>
<evidence type="ECO:0000256" key="5">
    <source>
        <dbReference type="ARBA" id="ARBA00023136"/>
    </source>
</evidence>
<dbReference type="FunCoup" id="A0A5K4FAA7">
    <property type="interactions" value="352"/>
</dbReference>
<name>A0A5K4FAA7_SCHMA</name>
<evidence type="ECO:0000256" key="3">
    <source>
        <dbReference type="ARBA" id="ARBA00022692"/>
    </source>
</evidence>
<sequence length="507" mass="58716">MFQPYLRSIIFLSILAFVSLLSLCILHPFLWLLINKQTRLNQGSTLYSEWLQPSVPIFIQFYFFNLTNPSEFQSGHKPHVQQLGPYTYYEKRAKFNISHENGSITYQEIKWYYFDPNLSNGTENDTITSVNLAYIAIATKLSFMPWPISRVIEQIEEHFHEYLFITKTVNQLLWGYEDELLTFISNHFINISTNIGLFINKNNTPSDYVTINDGSHDNKKIGQIIKYHGNNTLSCWKTLTANMINGTDGSIFHPFINKDEDLYIFASDICRSLQFGFDSIMKINKLPVLKFIPLSDIFKSPKYYEKNKGFCLNWPNCYDDGILDMSSCQSGAPIVISQPHFLNANKSYQNAVDGMYPTDEFNTMIYIEPNTGSIIRAEKKLQINIVVKNDPNFKQLSNLSTTLLPIMFINESVQLNDTLIQQFIVILIQTPYIVQIILICIVTMATIGICSISLVYFYQHRRSSNYTHHIDNIHEEEPNDTTYYNIENESEHQITLDNDQQQKDPIA</sequence>
<proteinExistence type="inferred from homology"/>
<evidence type="ECO:0000256" key="1">
    <source>
        <dbReference type="ARBA" id="ARBA00004370"/>
    </source>
</evidence>
<dbReference type="AlphaFoldDB" id="A0A5K4FAA7"/>
<dbReference type="GO" id="GO:0005044">
    <property type="term" value="F:scavenger receptor activity"/>
    <property type="evidence" value="ECO:0007669"/>
    <property type="project" value="InterPro"/>
</dbReference>
<dbReference type="Proteomes" id="UP000008854">
    <property type="component" value="Unassembled WGS sequence"/>
</dbReference>
<keyword evidence="6" id="KW-0325">Glycoprotein</keyword>
<keyword evidence="4 7" id="KW-1133">Transmembrane helix</keyword>
<dbReference type="InterPro" id="IPR005429">
    <property type="entry name" value="LimpII"/>
</dbReference>
<reference evidence="9" key="2">
    <citation type="submission" date="2019-11" db="UniProtKB">
        <authorList>
            <consortium name="WormBaseParasite"/>
        </authorList>
    </citation>
    <scope>IDENTIFICATION</scope>
    <source>
        <strain evidence="9">Puerto Rican</strain>
    </source>
</reference>
<accession>A0A5K4FAA7</accession>
<evidence type="ECO:0000313" key="8">
    <source>
        <dbReference type="Proteomes" id="UP000008854"/>
    </source>
</evidence>
<dbReference type="InterPro" id="IPR002159">
    <property type="entry name" value="CD36_fam"/>
</dbReference>
<evidence type="ECO:0000313" key="9">
    <source>
        <dbReference type="WBParaSite" id="Smp_340540.1"/>
    </source>
</evidence>
<dbReference type="Pfam" id="PF01130">
    <property type="entry name" value="CD36"/>
    <property type="match status" value="1"/>
</dbReference>
<protein>
    <submittedName>
        <fullName evidence="9">Scavenger receptor class B member 2</fullName>
    </submittedName>
</protein>
<dbReference type="GO" id="GO:0005764">
    <property type="term" value="C:lysosome"/>
    <property type="evidence" value="ECO:0007669"/>
    <property type="project" value="InterPro"/>
</dbReference>
<dbReference type="PRINTS" id="PR01611">
    <property type="entry name" value="LIMPII"/>
</dbReference>
<dbReference type="WBParaSite" id="Smp_340540.1">
    <property type="protein sequence ID" value="Smp_340540.1"/>
    <property type="gene ID" value="Smp_340540"/>
</dbReference>
<keyword evidence="3 7" id="KW-0812">Transmembrane</keyword>
<dbReference type="GO" id="GO:0016020">
    <property type="term" value="C:membrane"/>
    <property type="evidence" value="ECO:0007669"/>
    <property type="project" value="UniProtKB-SubCell"/>
</dbReference>
<comment type="subcellular location">
    <subcellularLocation>
        <location evidence="1">Membrane</location>
    </subcellularLocation>
</comment>
<feature type="transmembrane region" description="Helical" evidence="7">
    <location>
        <begin position="432"/>
        <end position="458"/>
    </location>
</feature>
<dbReference type="PANTHER" id="PTHR11923:SF51">
    <property type="entry name" value="LYSOSOME MEMBRANE PROTEIN 2"/>
    <property type="match status" value="1"/>
</dbReference>
<evidence type="ECO:0000256" key="6">
    <source>
        <dbReference type="ARBA" id="ARBA00023180"/>
    </source>
</evidence>
<feature type="transmembrane region" description="Helical" evidence="7">
    <location>
        <begin position="9"/>
        <end position="34"/>
    </location>
</feature>
<keyword evidence="5 7" id="KW-0472">Membrane</keyword>
<evidence type="ECO:0000256" key="4">
    <source>
        <dbReference type="ARBA" id="ARBA00022989"/>
    </source>
</evidence>
<dbReference type="PRINTS" id="PR01609">
    <property type="entry name" value="CD36FAMILY"/>
</dbReference>
<comment type="similarity">
    <text evidence="2">Belongs to the CD36 family.</text>
</comment>
<dbReference type="InParanoid" id="A0A5K4FAA7"/>
<dbReference type="PANTHER" id="PTHR11923">
    <property type="entry name" value="SCAVENGER RECEPTOR CLASS B TYPE-1 SR-B1"/>
    <property type="match status" value="1"/>
</dbReference>
<evidence type="ECO:0000256" key="2">
    <source>
        <dbReference type="ARBA" id="ARBA00010532"/>
    </source>
</evidence>
<reference evidence="8" key="1">
    <citation type="journal article" date="2012" name="PLoS Negl. Trop. Dis.">
        <title>A systematically improved high quality genome and transcriptome of the human blood fluke Schistosoma mansoni.</title>
        <authorList>
            <person name="Protasio A.V."/>
            <person name="Tsai I.J."/>
            <person name="Babbage A."/>
            <person name="Nichol S."/>
            <person name="Hunt M."/>
            <person name="Aslett M.A."/>
            <person name="De Silva N."/>
            <person name="Velarde G.S."/>
            <person name="Anderson T.J."/>
            <person name="Clark R.C."/>
            <person name="Davidson C."/>
            <person name="Dillon G.P."/>
            <person name="Holroyd N.E."/>
            <person name="LoVerde P.T."/>
            <person name="Lloyd C."/>
            <person name="McQuillan J."/>
            <person name="Oliveira G."/>
            <person name="Otto T.D."/>
            <person name="Parker-Manuel S.J."/>
            <person name="Quail M.A."/>
            <person name="Wilson R.A."/>
            <person name="Zerlotini A."/>
            <person name="Dunne D.W."/>
            <person name="Berriman M."/>
        </authorList>
    </citation>
    <scope>NUCLEOTIDE SEQUENCE [LARGE SCALE GENOMIC DNA]</scope>
    <source>
        <strain evidence="8">Puerto Rican</strain>
    </source>
</reference>
<keyword evidence="8" id="KW-1185">Reference proteome</keyword>
<organism evidence="8 9">
    <name type="scientific">Schistosoma mansoni</name>
    <name type="common">Blood fluke</name>
    <dbReference type="NCBI Taxonomy" id="6183"/>
    <lineage>
        <taxon>Eukaryota</taxon>
        <taxon>Metazoa</taxon>
        <taxon>Spiralia</taxon>
        <taxon>Lophotrochozoa</taxon>
        <taxon>Platyhelminthes</taxon>
        <taxon>Trematoda</taxon>
        <taxon>Digenea</taxon>
        <taxon>Strigeidida</taxon>
        <taxon>Schistosomatoidea</taxon>
        <taxon>Schistosomatidae</taxon>
        <taxon>Schistosoma</taxon>
    </lineage>
</organism>